<protein>
    <submittedName>
        <fullName evidence="1">Uncharacterized protein</fullName>
    </submittedName>
</protein>
<dbReference type="STRING" id="1229726.GRFL_2187"/>
<keyword evidence="2" id="KW-1185">Reference proteome</keyword>
<sequence length="120" mass="13758">MAAYFNTDELKTAMTNLIKQYIDECEECQELSQDCIDLIRHNFLAEYAVYNPDNNSIEVGIDVSEDSSEYPELEVYTIPLTDAQIRISNSFRQNAEDLEFYGKLLNKQKGIQSSSVVVMQ</sequence>
<dbReference type="KEGG" id="gfl:GRFL_2187"/>
<dbReference type="AlphaFoldDB" id="A0A1L7I5N9"/>
<evidence type="ECO:0000313" key="1">
    <source>
        <dbReference type="EMBL" id="APU68911.1"/>
    </source>
</evidence>
<dbReference type="Proteomes" id="UP000186230">
    <property type="component" value="Chromosome"/>
</dbReference>
<name>A0A1L7I5N9_9FLAO</name>
<evidence type="ECO:0000313" key="2">
    <source>
        <dbReference type="Proteomes" id="UP000186230"/>
    </source>
</evidence>
<accession>A0A1L7I5N9</accession>
<dbReference type="RefSeq" id="WP_083644626.1">
    <property type="nucleotide sequence ID" value="NZ_AMRU01000009.1"/>
</dbReference>
<dbReference type="EMBL" id="CP016359">
    <property type="protein sequence ID" value="APU68911.1"/>
    <property type="molecule type" value="Genomic_DNA"/>
</dbReference>
<dbReference type="OrthoDB" id="1438837at2"/>
<organism evidence="1 2">
    <name type="scientific">Christiangramia flava JLT2011</name>
    <dbReference type="NCBI Taxonomy" id="1229726"/>
    <lineage>
        <taxon>Bacteria</taxon>
        <taxon>Pseudomonadati</taxon>
        <taxon>Bacteroidota</taxon>
        <taxon>Flavobacteriia</taxon>
        <taxon>Flavobacteriales</taxon>
        <taxon>Flavobacteriaceae</taxon>
        <taxon>Christiangramia</taxon>
    </lineage>
</organism>
<gene>
    <name evidence="1" type="ORF">GRFL_2187</name>
</gene>
<reference evidence="1 2" key="1">
    <citation type="submission" date="2016-07" db="EMBL/GenBank/DDBJ databases">
        <title>Multi-omics approach to identify versatile polysaccharide utilization systems of a marine flavobacterium Gramella flava.</title>
        <authorList>
            <person name="Tang K."/>
        </authorList>
    </citation>
    <scope>NUCLEOTIDE SEQUENCE [LARGE SCALE GENOMIC DNA]</scope>
    <source>
        <strain evidence="1 2">JLT2011</strain>
    </source>
</reference>
<proteinExistence type="predicted"/>